<accession>T1DF76</accession>
<reference evidence="9" key="1">
    <citation type="submission" date="2013-06" db="EMBL/GenBank/DDBJ databases">
        <title>Reactivating head regrowth in a regeneration deficient planarian species.</title>
        <authorList>
            <person name="Liu S.-Y."/>
            <person name="Brandl H."/>
            <person name="Henry I."/>
            <person name="Rink J."/>
        </authorList>
    </citation>
    <scope>NUCLEOTIDE SEQUENCE</scope>
</reference>
<keyword evidence="6" id="KW-1133">Transmembrane helix</keyword>
<evidence type="ECO:0000256" key="3">
    <source>
        <dbReference type="ARBA" id="ARBA00023157"/>
    </source>
</evidence>
<dbReference type="Pfam" id="PF07679">
    <property type="entry name" value="I-set"/>
    <property type="match status" value="1"/>
</dbReference>
<evidence type="ECO:0000256" key="1">
    <source>
        <dbReference type="ARBA" id="ARBA00022729"/>
    </source>
</evidence>
<feature type="region of interest" description="Disordered" evidence="5">
    <location>
        <begin position="532"/>
        <end position="579"/>
    </location>
</feature>
<proteinExistence type="evidence at transcript level"/>
<keyword evidence="3" id="KW-1015">Disulfide bond</keyword>
<evidence type="ECO:0000256" key="5">
    <source>
        <dbReference type="SAM" id="MobiDB-lite"/>
    </source>
</evidence>
<keyword evidence="2" id="KW-0677">Repeat</keyword>
<feature type="transmembrane region" description="Helical" evidence="6">
    <location>
        <begin position="370"/>
        <end position="392"/>
    </location>
</feature>
<keyword evidence="6" id="KW-0812">Transmembrane</keyword>
<evidence type="ECO:0000259" key="8">
    <source>
        <dbReference type="PROSITE" id="PS50835"/>
    </source>
</evidence>
<dbReference type="InterPro" id="IPR013098">
    <property type="entry name" value="Ig_I-set"/>
</dbReference>
<feature type="signal peptide" evidence="7">
    <location>
        <begin position="1"/>
        <end position="17"/>
    </location>
</feature>
<keyword evidence="1 7" id="KW-0732">Signal</keyword>
<dbReference type="AlphaFoldDB" id="T1DF76"/>
<evidence type="ECO:0000256" key="6">
    <source>
        <dbReference type="SAM" id="Phobius"/>
    </source>
</evidence>
<organism evidence="9">
    <name type="scientific">Dendrocoelum lacteum</name>
    <dbReference type="NCBI Taxonomy" id="27895"/>
    <lineage>
        <taxon>Eukaryota</taxon>
        <taxon>Metazoa</taxon>
        <taxon>Spiralia</taxon>
        <taxon>Lophotrochozoa</taxon>
        <taxon>Platyhelminthes</taxon>
        <taxon>Rhabditophora</taxon>
        <taxon>Seriata</taxon>
        <taxon>Tricladida</taxon>
        <taxon>Continenticola</taxon>
        <taxon>Planarioidea</taxon>
        <taxon>Dendrocoelidae</taxon>
        <taxon>Dendrocoelum</taxon>
    </lineage>
</organism>
<feature type="region of interest" description="Disordered" evidence="5">
    <location>
        <begin position="479"/>
        <end position="516"/>
    </location>
</feature>
<dbReference type="SUPFAM" id="SSF48726">
    <property type="entry name" value="Immunoglobulin"/>
    <property type="match status" value="3"/>
</dbReference>
<keyword evidence="6" id="KW-0472">Membrane</keyword>
<feature type="chain" id="PRO_5004586718" evidence="7">
    <location>
        <begin position="18"/>
        <end position="646"/>
    </location>
</feature>
<dbReference type="InterPro" id="IPR007110">
    <property type="entry name" value="Ig-like_dom"/>
</dbReference>
<feature type="domain" description="Ig-like" evidence="8">
    <location>
        <begin position="21"/>
        <end position="98"/>
    </location>
</feature>
<evidence type="ECO:0000256" key="4">
    <source>
        <dbReference type="ARBA" id="ARBA00023319"/>
    </source>
</evidence>
<dbReference type="InterPro" id="IPR003598">
    <property type="entry name" value="Ig_sub2"/>
</dbReference>
<dbReference type="Pfam" id="PF13927">
    <property type="entry name" value="Ig_3"/>
    <property type="match status" value="1"/>
</dbReference>
<sequence>MLIIFILWISFQQYVYGNIIPVVYPYKSNLTSRIGGTIMLTCPISVNNEQSTGFYINWSVNGIDENMLSVDMRYQFKESNKILEVSNLRSDDSGIYICKGVNGYGVKKAVFYLVVKDEKFCRIPVNATPKTKFKPCFLNSLMQNEVSYQKIIRDVGSSVEFDCSAAGSPAPKYLWTKGKSSADWIDNITGIRQPILRINRVLLEYSGYYTCKVSNSVGEISYTYTLIVREKHSKIPKIENNLGNITANIGAQAMLVGSITCNCKPVLQWLKRIDNRSMLQKEVPLPNPRASEKNEFYVIIEPDNSDIPIETIEKNNEVLVSVLKFKSVVPSDSGKYILFATNGNYGMSYGVTYLEIREDPESAKKNHPRLVLYIAIPIIILILCFGVIFYCWSRRHSPQRVECPKRFCIGSSSVSSSTNIKSIRSHYPGSTTTASATTGKCSNNSSIFGKKTSMSPNDGGVQHHGNVIPLLSQQNCNRPFSPIANGNEINQDNTINTNINTNYPPHFTNNKDVSPYSYSKMPAQQVIFPHSNSRVSNSSQPNTQSGSSNCSDHTNKSYSNNQPQNIPSQTQTNIHPSIFNGVTTTMPSYVMSKALDQACNNQMSSNDQFYQQYPDGMVQVPSNVYYTQDYYPAINSSSPSNAYSYS</sequence>
<dbReference type="Gene3D" id="2.60.40.10">
    <property type="entry name" value="Immunoglobulins"/>
    <property type="match status" value="3"/>
</dbReference>
<dbReference type="PANTHER" id="PTHR12231">
    <property type="entry name" value="CTX-RELATED TYPE I TRANSMEMBRANE PROTEIN"/>
    <property type="match status" value="1"/>
</dbReference>
<dbReference type="PANTHER" id="PTHR12231:SF253">
    <property type="entry name" value="DPR-INTERACTING PROTEIN ETA, ISOFORM B-RELATED"/>
    <property type="match status" value="1"/>
</dbReference>
<feature type="compositionally biased region" description="Low complexity" evidence="5">
    <location>
        <begin position="487"/>
        <end position="502"/>
    </location>
</feature>
<dbReference type="PROSITE" id="PS50835">
    <property type="entry name" value="IG_LIKE"/>
    <property type="match status" value="2"/>
</dbReference>
<evidence type="ECO:0000256" key="2">
    <source>
        <dbReference type="ARBA" id="ARBA00022737"/>
    </source>
</evidence>
<dbReference type="InterPro" id="IPR036179">
    <property type="entry name" value="Ig-like_dom_sf"/>
</dbReference>
<evidence type="ECO:0000256" key="7">
    <source>
        <dbReference type="SAM" id="SignalP"/>
    </source>
</evidence>
<evidence type="ECO:0000313" key="9">
    <source>
        <dbReference type="EMBL" id="JAA92596.1"/>
    </source>
</evidence>
<name>T1DF76_9PLAT</name>
<dbReference type="EMBL" id="GAKU01000041">
    <property type="protein sequence ID" value="JAA92596.1"/>
    <property type="molecule type" value="mRNA"/>
</dbReference>
<feature type="domain" description="Ig-like" evidence="8">
    <location>
        <begin position="129"/>
        <end position="227"/>
    </location>
</feature>
<dbReference type="SMART" id="SM00408">
    <property type="entry name" value="IGc2"/>
    <property type="match status" value="2"/>
</dbReference>
<keyword evidence="4" id="KW-0393">Immunoglobulin domain</keyword>
<protein>
    <submittedName>
        <fullName evidence="9">NDL-4</fullName>
    </submittedName>
</protein>
<dbReference type="InterPro" id="IPR013783">
    <property type="entry name" value="Ig-like_fold"/>
</dbReference>
<dbReference type="InterPro" id="IPR003599">
    <property type="entry name" value="Ig_sub"/>
</dbReference>
<dbReference type="SMART" id="SM00409">
    <property type="entry name" value="IG"/>
    <property type="match status" value="3"/>
</dbReference>
<dbReference type="InterPro" id="IPR051170">
    <property type="entry name" value="Neural/epithelial_adhesion"/>
</dbReference>